<accession>A0A5A7P492</accession>
<keyword evidence="3" id="KW-0808">Transferase</keyword>
<dbReference type="OrthoDB" id="567086at2759"/>
<reference evidence="4" key="1">
    <citation type="journal article" date="2019" name="Curr. Biol.">
        <title>Genome Sequence of Striga asiatica Provides Insight into the Evolution of Plant Parasitism.</title>
        <authorList>
            <person name="Yoshida S."/>
            <person name="Kim S."/>
            <person name="Wafula E.K."/>
            <person name="Tanskanen J."/>
            <person name="Kim Y.M."/>
            <person name="Honaas L."/>
            <person name="Yang Z."/>
            <person name="Spallek T."/>
            <person name="Conn C.E."/>
            <person name="Ichihashi Y."/>
            <person name="Cheong K."/>
            <person name="Cui S."/>
            <person name="Der J.P."/>
            <person name="Gundlach H."/>
            <person name="Jiao Y."/>
            <person name="Hori C."/>
            <person name="Ishida J.K."/>
            <person name="Kasahara H."/>
            <person name="Kiba T."/>
            <person name="Kim M.S."/>
            <person name="Koo N."/>
            <person name="Laohavisit A."/>
            <person name="Lee Y.H."/>
            <person name="Lumba S."/>
            <person name="McCourt P."/>
            <person name="Mortimer J.C."/>
            <person name="Mutuku J.M."/>
            <person name="Nomura T."/>
            <person name="Sasaki-Sekimoto Y."/>
            <person name="Seto Y."/>
            <person name="Wang Y."/>
            <person name="Wakatake T."/>
            <person name="Sakakibara H."/>
            <person name="Demura T."/>
            <person name="Yamaguchi S."/>
            <person name="Yoneyama K."/>
            <person name="Manabe R.I."/>
            <person name="Nelson D.C."/>
            <person name="Schulman A.H."/>
            <person name="Timko M.P."/>
            <person name="dePamphilis C.W."/>
            <person name="Choi D."/>
            <person name="Shirasu K."/>
        </authorList>
    </citation>
    <scope>NUCLEOTIDE SEQUENCE [LARGE SCALE GENOMIC DNA]</scope>
    <source>
        <strain evidence="4">cv. UVA1</strain>
    </source>
</reference>
<dbReference type="GO" id="GO:0005737">
    <property type="term" value="C:cytoplasm"/>
    <property type="evidence" value="ECO:0007669"/>
    <property type="project" value="TreeGrafter"/>
</dbReference>
<evidence type="ECO:0000259" key="2">
    <source>
        <dbReference type="Pfam" id="PF01712"/>
    </source>
</evidence>
<evidence type="ECO:0000313" key="3">
    <source>
        <dbReference type="EMBL" id="GER27540.1"/>
    </source>
</evidence>
<comment type="caution">
    <text evidence="3">The sequence shown here is derived from an EMBL/GenBank/DDBJ whole genome shotgun (WGS) entry which is preliminary data.</text>
</comment>
<dbReference type="InterPro" id="IPR050566">
    <property type="entry name" value="Deoxyribonucleoside_kinase"/>
</dbReference>
<dbReference type="PANTHER" id="PTHR10513:SF35">
    <property type="entry name" value="DEOXYADENOSINE KINASE"/>
    <property type="match status" value="1"/>
</dbReference>
<feature type="transmembrane region" description="Helical" evidence="1">
    <location>
        <begin position="681"/>
        <end position="703"/>
    </location>
</feature>
<dbReference type="AlphaFoldDB" id="A0A5A7P492"/>
<sequence length="712" mass="79565">MQKLLCRSPSFSGHLIPPINTPLSNPSFLSMGLSSGATSRIIKMYSSAALRHTHPSRLRSTNPLPMAARRGLGLGETRTPSCCCRPCGCSVEVGGNKPLFRAWVAPKVRSYDVVGGAHRAWYAAQAGNLEKEGGGLLTANEVEDDDENVRGKVQRRQRSAGGDGGAPLAVAVSPDLLTIPGVGPRNLRKLVEKGFEGVAQLKQLYKDKFFGKSSEKMVEYLQSSVGIIHKNHAESITTFIKESVDEELQESNRKPFQKKRITLCVEGNISVGKTTFLQRIANETLELRDLVEVVPEPIDKWQNIGPDHFNILDAFYAEPERYAYTFQNYVFVTRVMQEKESSGGVKPLRLMERSVFSDRMVFVRAVHEAKWMNEMEISIYDSWFDPVVSSLPGLIPDGFIYLRASPDTCHKRMMLRKRSEEGGVSLDYLRDLHEKHESWLFPFQSGNHGVLSVSKLSSNVDWSLHPNIRDRVFYLDGDHMHSSIQKVPALVLDCEPDIDFSRDIDAKREYARQVAEFFQFVKKGKEEVPANDSRQKGEQSNEVQVILPPHGNLWSPGTQPFPESALKSLDFRRAMPSFMPQFHVKMAMKGGLRFCTSNLLSHSHSPSIAPKSVISSANSEDSCWICLLLPGFVVVMIGLNVNRGIHSTSVKNMGGGHVHDEPYYLHAKHMYNLDQMKNQKLTMTLGVLTAFSIGVGVPIYAVIFQQRKTASA</sequence>
<dbReference type="CDD" id="cd01673">
    <property type="entry name" value="dNK"/>
    <property type="match status" value="1"/>
</dbReference>
<dbReference type="PANTHER" id="PTHR10513">
    <property type="entry name" value="DEOXYNUCLEOSIDE KINASE"/>
    <property type="match status" value="1"/>
</dbReference>
<dbReference type="Pfam" id="PF01712">
    <property type="entry name" value="dNK"/>
    <property type="match status" value="1"/>
</dbReference>
<dbReference type="Proteomes" id="UP000325081">
    <property type="component" value="Unassembled WGS sequence"/>
</dbReference>
<keyword evidence="1" id="KW-0812">Transmembrane</keyword>
<dbReference type="InterPro" id="IPR031314">
    <property type="entry name" value="DNK_dom"/>
</dbReference>
<organism evidence="3 4">
    <name type="scientific">Striga asiatica</name>
    <name type="common">Asiatic witchweed</name>
    <name type="synonym">Buchnera asiatica</name>
    <dbReference type="NCBI Taxonomy" id="4170"/>
    <lineage>
        <taxon>Eukaryota</taxon>
        <taxon>Viridiplantae</taxon>
        <taxon>Streptophyta</taxon>
        <taxon>Embryophyta</taxon>
        <taxon>Tracheophyta</taxon>
        <taxon>Spermatophyta</taxon>
        <taxon>Magnoliopsida</taxon>
        <taxon>eudicotyledons</taxon>
        <taxon>Gunneridae</taxon>
        <taxon>Pentapetalae</taxon>
        <taxon>asterids</taxon>
        <taxon>lamiids</taxon>
        <taxon>Lamiales</taxon>
        <taxon>Orobanchaceae</taxon>
        <taxon>Buchnereae</taxon>
        <taxon>Striga</taxon>
    </lineage>
</organism>
<name>A0A5A7P492_STRAF</name>
<keyword evidence="1" id="KW-1133">Transmembrane helix</keyword>
<evidence type="ECO:0000313" key="4">
    <source>
        <dbReference type="Proteomes" id="UP000325081"/>
    </source>
</evidence>
<keyword evidence="3" id="KW-0418">Kinase</keyword>
<gene>
    <name evidence="3" type="ORF">STAS_03258</name>
</gene>
<feature type="domain" description="Deoxynucleoside kinase" evidence="2">
    <location>
        <begin position="263"/>
        <end position="516"/>
    </location>
</feature>
<keyword evidence="4" id="KW-1185">Reference proteome</keyword>
<dbReference type="InterPro" id="IPR027417">
    <property type="entry name" value="P-loop_NTPase"/>
</dbReference>
<dbReference type="GO" id="GO:0019136">
    <property type="term" value="F:deoxynucleoside kinase activity"/>
    <property type="evidence" value="ECO:0007669"/>
    <property type="project" value="TreeGrafter"/>
</dbReference>
<dbReference type="Gene3D" id="3.40.50.300">
    <property type="entry name" value="P-loop containing nucleotide triphosphate hydrolases"/>
    <property type="match status" value="1"/>
</dbReference>
<dbReference type="SUPFAM" id="SSF52540">
    <property type="entry name" value="P-loop containing nucleoside triphosphate hydrolases"/>
    <property type="match status" value="1"/>
</dbReference>
<proteinExistence type="predicted"/>
<dbReference type="EMBL" id="BKCP01002002">
    <property type="protein sequence ID" value="GER27540.1"/>
    <property type="molecule type" value="Genomic_DNA"/>
</dbReference>
<keyword evidence="1" id="KW-0472">Membrane</keyword>
<evidence type="ECO:0000256" key="1">
    <source>
        <dbReference type="SAM" id="Phobius"/>
    </source>
</evidence>
<protein>
    <submittedName>
        <fullName evidence="3">Deoxycytidine kinase</fullName>
    </submittedName>
</protein>